<protein>
    <recommendedName>
        <fullName evidence="3">NIPSNAP domain-containing protein</fullName>
    </recommendedName>
</protein>
<evidence type="ECO:0008006" key="3">
    <source>
        <dbReference type="Google" id="ProtNLM"/>
    </source>
</evidence>
<reference evidence="1 2" key="1">
    <citation type="journal article" date="2014" name="Int. J. Syst. Evol. Microbiol.">
        <title>Ramlibacter solisilvae sp. nov., isolated from forest soil, and emended description of the genus Ramlibacter.</title>
        <authorList>
            <person name="Lee H.J."/>
            <person name="Lee S.H."/>
            <person name="Lee S.S."/>
            <person name="Lee J.S."/>
            <person name="Kim Y."/>
            <person name="Kim S.C."/>
            <person name="Jeon C.O."/>
        </authorList>
    </citation>
    <scope>NUCLEOTIDE SEQUENCE [LARGE SCALE GENOMIC DNA]</scope>
    <source>
        <strain evidence="1 2">5-10</strain>
    </source>
</reference>
<dbReference type="RefSeq" id="WP_082792889.1">
    <property type="nucleotide sequence ID" value="NZ_CP010951.1"/>
</dbReference>
<gene>
    <name evidence="1" type="ORF">UC35_06955</name>
</gene>
<dbReference type="OrthoDB" id="6537357at2"/>
<accession>A0A127JRT2</accession>
<dbReference type="Proteomes" id="UP000070433">
    <property type="component" value="Chromosome"/>
</dbReference>
<proteinExistence type="predicted"/>
<name>A0A127JRT2_9BURK</name>
<keyword evidence="2" id="KW-1185">Reference proteome</keyword>
<evidence type="ECO:0000313" key="2">
    <source>
        <dbReference type="Proteomes" id="UP000070433"/>
    </source>
</evidence>
<organism evidence="1 2">
    <name type="scientific">Ramlibacter tataouinensis</name>
    <dbReference type="NCBI Taxonomy" id="94132"/>
    <lineage>
        <taxon>Bacteria</taxon>
        <taxon>Pseudomonadati</taxon>
        <taxon>Pseudomonadota</taxon>
        <taxon>Betaproteobacteria</taxon>
        <taxon>Burkholderiales</taxon>
        <taxon>Comamonadaceae</taxon>
        <taxon>Ramlibacter</taxon>
    </lineage>
</organism>
<evidence type="ECO:0000313" key="1">
    <source>
        <dbReference type="EMBL" id="AMO22669.1"/>
    </source>
</evidence>
<dbReference type="EMBL" id="CP010951">
    <property type="protein sequence ID" value="AMO22669.1"/>
    <property type="molecule type" value="Genomic_DNA"/>
</dbReference>
<dbReference type="AlphaFoldDB" id="A0A127JRT2"/>
<sequence>MALLGRAALAMWWDMAPAMRSEFQQWHSQEHFPERLALPGFLRATRWASADGGEGFFVMYEVADLGALESPEYLARLNAPTPWSTQLMPHHRNMVRCMSTVVESHGAGVARHALTIRSKEGRAEGDADLQRWREAAGRWCDQPGVAGVHLLHTQKLTLDVTAEQRIRGLADRTVDAILVACAWESEALTEMQASLQSAWPEASFARYELAMSRHASEVGQPGQR</sequence>